<evidence type="ECO:0000313" key="4">
    <source>
        <dbReference type="EMBL" id="MBP2017708.1"/>
    </source>
</evidence>
<dbReference type="NCBIfam" id="TIGR00732">
    <property type="entry name" value="dprA"/>
    <property type="match status" value="1"/>
</dbReference>
<name>A0ABS4JQ93_9FIRM</name>
<dbReference type="Gene3D" id="3.40.50.450">
    <property type="match status" value="1"/>
</dbReference>
<sequence length="387" mass="41686">MRRAAAGESRGAAVVGVSAMEPALVWLIYGRAEGVGRHRLAELMRAHPNPEEAWQLGEAELAAVNGFTPAVARAAVAVRRSADARREAERDLERARRVGLRVLCFGTPGYPERLKHIPEPPPVLYQYGPWEPNAEPDRPVVAIVGTRRPTSYGLAVAEQLGRELAQLGAVVVSGMARGIDTAAHRGALGAGGTSVAVLGGGADVCYPRESVAMYRQMRESGAVFSEQPPGSTPRPEHFPERNRIISGLSHAVILVEAGERSGTLITARHAIEQDRELFIVPGPITSPLSRGLFRFVRDGAGLAVSGRQVLEDLGFLTPPEGPLHFAPRGLTELEQRVLGWMGDAPWWPGDLAETCGLPIAEVQACLTMLEIRSAIRRLPDGQYIRIG</sequence>
<dbReference type="Proteomes" id="UP001519289">
    <property type="component" value="Unassembled WGS sequence"/>
</dbReference>
<dbReference type="InterPro" id="IPR057666">
    <property type="entry name" value="DrpA_SLOG"/>
</dbReference>
<dbReference type="InterPro" id="IPR041614">
    <property type="entry name" value="DprA_WH"/>
</dbReference>
<evidence type="ECO:0000256" key="1">
    <source>
        <dbReference type="ARBA" id="ARBA00006525"/>
    </source>
</evidence>
<gene>
    <name evidence="4" type="ORF">J2Z79_001093</name>
</gene>
<evidence type="ECO:0000259" key="2">
    <source>
        <dbReference type="Pfam" id="PF02481"/>
    </source>
</evidence>
<accession>A0ABS4JQ93</accession>
<dbReference type="Gene3D" id="1.10.10.10">
    <property type="entry name" value="Winged helix-like DNA-binding domain superfamily/Winged helix DNA-binding domain"/>
    <property type="match status" value="1"/>
</dbReference>
<dbReference type="Pfam" id="PF02481">
    <property type="entry name" value="DNA_processg_A"/>
    <property type="match status" value="1"/>
</dbReference>
<evidence type="ECO:0000313" key="5">
    <source>
        <dbReference type="Proteomes" id="UP001519289"/>
    </source>
</evidence>
<dbReference type="PANTHER" id="PTHR43022">
    <property type="entry name" value="PROTEIN SMF"/>
    <property type="match status" value="1"/>
</dbReference>
<dbReference type="Pfam" id="PF17782">
    <property type="entry name" value="WHD_DprA"/>
    <property type="match status" value="1"/>
</dbReference>
<dbReference type="PANTHER" id="PTHR43022:SF1">
    <property type="entry name" value="PROTEIN SMF"/>
    <property type="match status" value="1"/>
</dbReference>
<comment type="similarity">
    <text evidence="1">Belongs to the DprA/Smf family.</text>
</comment>
<dbReference type="InterPro" id="IPR036388">
    <property type="entry name" value="WH-like_DNA-bd_sf"/>
</dbReference>
<dbReference type="RefSeq" id="WP_209465841.1">
    <property type="nucleotide sequence ID" value="NZ_JAGGLG010000006.1"/>
</dbReference>
<dbReference type="EMBL" id="JAGGLG010000006">
    <property type="protein sequence ID" value="MBP2017708.1"/>
    <property type="molecule type" value="Genomic_DNA"/>
</dbReference>
<dbReference type="InterPro" id="IPR003488">
    <property type="entry name" value="DprA"/>
</dbReference>
<feature type="domain" description="DprA winged helix" evidence="3">
    <location>
        <begin position="326"/>
        <end position="381"/>
    </location>
</feature>
<evidence type="ECO:0000259" key="3">
    <source>
        <dbReference type="Pfam" id="PF17782"/>
    </source>
</evidence>
<dbReference type="SUPFAM" id="SSF102405">
    <property type="entry name" value="MCP/YpsA-like"/>
    <property type="match status" value="1"/>
</dbReference>
<proteinExistence type="inferred from homology"/>
<protein>
    <submittedName>
        <fullName evidence="4">DNA processing protein</fullName>
    </submittedName>
</protein>
<reference evidence="4 5" key="1">
    <citation type="submission" date="2021-03" db="EMBL/GenBank/DDBJ databases">
        <title>Genomic Encyclopedia of Type Strains, Phase IV (KMG-IV): sequencing the most valuable type-strain genomes for metagenomic binning, comparative biology and taxonomic classification.</title>
        <authorList>
            <person name="Goeker M."/>
        </authorList>
    </citation>
    <scope>NUCLEOTIDE SEQUENCE [LARGE SCALE GENOMIC DNA]</scope>
    <source>
        <strain evidence="4 5">DSM 27138</strain>
    </source>
</reference>
<feature type="domain" description="Smf/DprA SLOG" evidence="2">
    <location>
        <begin position="102"/>
        <end position="313"/>
    </location>
</feature>
<keyword evidence="5" id="KW-1185">Reference proteome</keyword>
<comment type="caution">
    <text evidence="4">The sequence shown here is derived from an EMBL/GenBank/DDBJ whole genome shotgun (WGS) entry which is preliminary data.</text>
</comment>
<organism evidence="4 5">
    <name type="scientific">Symbiobacterium terraclitae</name>
    <dbReference type="NCBI Taxonomy" id="557451"/>
    <lineage>
        <taxon>Bacteria</taxon>
        <taxon>Bacillati</taxon>
        <taxon>Bacillota</taxon>
        <taxon>Clostridia</taxon>
        <taxon>Eubacteriales</taxon>
        <taxon>Symbiobacteriaceae</taxon>
        <taxon>Symbiobacterium</taxon>
    </lineage>
</organism>